<accession>A0A9P0MVX8</accession>
<dbReference type="InterPro" id="IPR002138">
    <property type="entry name" value="Pept_C14_p10"/>
</dbReference>
<dbReference type="GO" id="GO:0004197">
    <property type="term" value="F:cysteine-type endopeptidase activity"/>
    <property type="evidence" value="ECO:0007669"/>
    <property type="project" value="InterPro"/>
</dbReference>
<dbReference type="GO" id="GO:0006508">
    <property type="term" value="P:proteolysis"/>
    <property type="evidence" value="ECO:0007669"/>
    <property type="project" value="InterPro"/>
</dbReference>
<dbReference type="PROSITE" id="PS50207">
    <property type="entry name" value="CASPASE_P10"/>
    <property type="match status" value="1"/>
</dbReference>
<dbReference type="AlphaFoldDB" id="A0A9P0MVX8"/>
<dbReference type="GO" id="GO:0003676">
    <property type="term" value="F:nucleic acid binding"/>
    <property type="evidence" value="ECO:0007669"/>
    <property type="project" value="InterPro"/>
</dbReference>
<protein>
    <recommendedName>
        <fullName evidence="1">Caspase family p10 domain-containing protein</fullName>
    </recommendedName>
</protein>
<proteinExistence type="predicted"/>
<sequence length="204" mass="23411">MYLYRKDELHRTFPLGYESFTFSKTGSCFIQQLCETIRAEGATLHLIAILNKVDMKLRKRFVEKSTTPYQALYIENWSFNKLMFLSSHAVRYYKAAWKTLGAKKSESKYEKPPASRPLLVNKEELKRALAGVKTAANNYQDDILEPVVRPLNDTLFAGSHWVFQQDSAPADKARSTQQWLQKNIPEFISASDWPSGSPDLNPLN</sequence>
<name>A0A9P0MVX8_NEZVI</name>
<dbReference type="Proteomes" id="UP001152798">
    <property type="component" value="Chromosome 6"/>
</dbReference>
<feature type="domain" description="Caspase family p10" evidence="1">
    <location>
        <begin position="16"/>
        <end position="61"/>
    </location>
</feature>
<evidence type="ECO:0000259" key="1">
    <source>
        <dbReference type="PROSITE" id="PS50207"/>
    </source>
</evidence>
<dbReference type="SUPFAM" id="SSF52129">
    <property type="entry name" value="Caspase-like"/>
    <property type="match status" value="1"/>
</dbReference>
<dbReference type="OrthoDB" id="10006939at2759"/>
<dbReference type="InterPro" id="IPR011600">
    <property type="entry name" value="Pept_C14_caspase"/>
</dbReference>
<dbReference type="EMBL" id="OV725082">
    <property type="protein sequence ID" value="CAH1404457.1"/>
    <property type="molecule type" value="Genomic_DNA"/>
</dbReference>
<dbReference type="InterPro" id="IPR029030">
    <property type="entry name" value="Caspase-like_dom_sf"/>
</dbReference>
<keyword evidence="3" id="KW-1185">Reference proteome</keyword>
<dbReference type="Pfam" id="PF00656">
    <property type="entry name" value="Peptidase_C14"/>
    <property type="match status" value="1"/>
</dbReference>
<dbReference type="Gene3D" id="3.30.420.10">
    <property type="entry name" value="Ribonuclease H-like superfamily/Ribonuclease H"/>
    <property type="match status" value="1"/>
</dbReference>
<organism evidence="2 3">
    <name type="scientific">Nezara viridula</name>
    <name type="common">Southern green stink bug</name>
    <name type="synonym">Cimex viridulus</name>
    <dbReference type="NCBI Taxonomy" id="85310"/>
    <lineage>
        <taxon>Eukaryota</taxon>
        <taxon>Metazoa</taxon>
        <taxon>Ecdysozoa</taxon>
        <taxon>Arthropoda</taxon>
        <taxon>Hexapoda</taxon>
        <taxon>Insecta</taxon>
        <taxon>Pterygota</taxon>
        <taxon>Neoptera</taxon>
        <taxon>Paraneoptera</taxon>
        <taxon>Hemiptera</taxon>
        <taxon>Heteroptera</taxon>
        <taxon>Panheteroptera</taxon>
        <taxon>Pentatomomorpha</taxon>
        <taxon>Pentatomoidea</taxon>
        <taxon>Pentatomidae</taxon>
        <taxon>Pentatominae</taxon>
        <taxon>Nezara</taxon>
    </lineage>
</organism>
<evidence type="ECO:0000313" key="3">
    <source>
        <dbReference type="Proteomes" id="UP001152798"/>
    </source>
</evidence>
<reference evidence="2" key="1">
    <citation type="submission" date="2022-01" db="EMBL/GenBank/DDBJ databases">
        <authorList>
            <person name="King R."/>
        </authorList>
    </citation>
    <scope>NUCLEOTIDE SEQUENCE</scope>
</reference>
<evidence type="ECO:0000313" key="2">
    <source>
        <dbReference type="EMBL" id="CAH1404457.1"/>
    </source>
</evidence>
<dbReference type="InterPro" id="IPR036397">
    <property type="entry name" value="RNaseH_sf"/>
</dbReference>
<gene>
    <name evidence="2" type="ORF">NEZAVI_LOCUS12864</name>
</gene>